<accession>N2B602</accession>
<organism evidence="1 2">
    <name type="scientific">Eubacterium plexicaudatum ASF492</name>
    <dbReference type="NCBI Taxonomy" id="1235802"/>
    <lineage>
        <taxon>Bacteria</taxon>
        <taxon>Bacillati</taxon>
        <taxon>Bacillota</taxon>
        <taxon>Clostridia</taxon>
        <taxon>Eubacteriales</taxon>
        <taxon>Eubacteriaceae</taxon>
        <taxon>Eubacterium</taxon>
    </lineage>
</organism>
<comment type="caution">
    <text evidence="1">The sequence shown here is derived from an EMBL/GenBank/DDBJ whole genome shotgun (WGS) entry which is preliminary data.</text>
</comment>
<dbReference type="AlphaFoldDB" id="N2B602"/>
<keyword evidence="2" id="KW-1185">Reference proteome</keyword>
<dbReference type="PATRIC" id="fig|1235802.3.peg.1304"/>
<dbReference type="STRING" id="1235802.C823_01219"/>
<dbReference type="HOGENOM" id="CLU_2273170_0_0_9"/>
<evidence type="ECO:0000313" key="2">
    <source>
        <dbReference type="Proteomes" id="UP000012589"/>
    </source>
</evidence>
<dbReference type="Proteomes" id="UP000012589">
    <property type="component" value="Unassembled WGS sequence"/>
</dbReference>
<evidence type="ECO:0000313" key="1">
    <source>
        <dbReference type="EMBL" id="EMZ33938.1"/>
    </source>
</evidence>
<gene>
    <name evidence="1" type="ORF">C823_01219</name>
</gene>
<sequence length="102" mass="12138">MEKKETDRIYDWSVQFTGNYHYPKKDENAKSCFDLHDGIAYIEEYGFETITELKRKLEDLWSADAYMENIVKPVSVAAMKNKPVDLEIKDNKKELNEFIYIF</sequence>
<reference evidence="1 2" key="1">
    <citation type="journal article" date="2014" name="Genome Announc.">
        <title>Draft genome sequences of the altered schaedler flora, a defined bacterial community from gnotobiotic mice.</title>
        <authorList>
            <person name="Wannemuehler M.J."/>
            <person name="Overstreet A.M."/>
            <person name="Ward D.V."/>
            <person name="Phillips G.J."/>
        </authorList>
    </citation>
    <scope>NUCLEOTIDE SEQUENCE [LARGE SCALE GENOMIC DNA]</scope>
    <source>
        <strain evidence="1 2">ASF492</strain>
    </source>
</reference>
<protein>
    <submittedName>
        <fullName evidence="1">Uncharacterized protein</fullName>
    </submittedName>
</protein>
<name>N2B602_9FIRM</name>
<proteinExistence type="predicted"/>
<dbReference type="EMBL" id="AQFT01000038">
    <property type="protein sequence ID" value="EMZ33938.1"/>
    <property type="molecule type" value="Genomic_DNA"/>
</dbReference>